<evidence type="ECO:0000256" key="1">
    <source>
        <dbReference type="ARBA" id="ARBA00023125"/>
    </source>
</evidence>
<dbReference type="InterPro" id="IPR003871">
    <property type="entry name" value="RFA1B/D_OB_1st"/>
</dbReference>
<evidence type="ECO:0000259" key="2">
    <source>
        <dbReference type="Pfam" id="PF02721"/>
    </source>
</evidence>
<reference evidence="4 5" key="1">
    <citation type="journal article" date="2023" name="G3 (Bethesda)">
        <title>A chromosome-length genome assembly and annotation of blackberry (Rubus argutus, cv. 'Hillquist').</title>
        <authorList>
            <person name="Bruna T."/>
            <person name="Aryal R."/>
            <person name="Dudchenko O."/>
            <person name="Sargent D.J."/>
            <person name="Mead D."/>
            <person name="Buti M."/>
            <person name="Cavallini A."/>
            <person name="Hytonen T."/>
            <person name="Andres J."/>
            <person name="Pham M."/>
            <person name="Weisz D."/>
            <person name="Mascagni F."/>
            <person name="Usai G."/>
            <person name="Natali L."/>
            <person name="Bassil N."/>
            <person name="Fernandez G.E."/>
            <person name="Lomsadze A."/>
            <person name="Armour M."/>
            <person name="Olukolu B."/>
            <person name="Poorten T."/>
            <person name="Britton C."/>
            <person name="Davik J."/>
            <person name="Ashrafi H."/>
            <person name="Aiden E.L."/>
            <person name="Borodovsky M."/>
            <person name="Worthington M."/>
        </authorList>
    </citation>
    <scope>NUCLEOTIDE SEQUENCE [LARGE SCALE GENOMIC DNA]</scope>
    <source>
        <strain evidence="4">PI 553951</strain>
    </source>
</reference>
<dbReference type="Proteomes" id="UP001457282">
    <property type="component" value="Unassembled WGS sequence"/>
</dbReference>
<dbReference type="Pfam" id="PF02721">
    <property type="entry name" value="DUF223"/>
    <property type="match status" value="1"/>
</dbReference>
<proteinExistence type="predicted"/>
<dbReference type="InterPro" id="IPR012340">
    <property type="entry name" value="NA-bd_OB-fold"/>
</dbReference>
<gene>
    <name evidence="4" type="ORF">M0R45_009383</name>
</gene>
<keyword evidence="1" id="KW-0238">DNA-binding</keyword>
<dbReference type="SUPFAM" id="SSF50249">
    <property type="entry name" value="Nucleic acid-binding proteins"/>
    <property type="match status" value="2"/>
</dbReference>
<evidence type="ECO:0000313" key="4">
    <source>
        <dbReference type="EMBL" id="KAK9943787.1"/>
    </source>
</evidence>
<protein>
    <submittedName>
        <fullName evidence="4">Uncharacterized protein</fullName>
    </submittedName>
</protein>
<accession>A0AAW1Y7R1</accession>
<dbReference type="PANTHER" id="PTHR47165:SF4">
    <property type="entry name" value="OS03G0429900 PROTEIN"/>
    <property type="match status" value="1"/>
</dbReference>
<name>A0AAW1Y7R1_RUBAR</name>
<dbReference type="GO" id="GO:0003677">
    <property type="term" value="F:DNA binding"/>
    <property type="evidence" value="ECO:0007669"/>
    <property type="project" value="UniProtKB-KW"/>
</dbReference>
<keyword evidence="5" id="KW-1185">Reference proteome</keyword>
<dbReference type="AlphaFoldDB" id="A0AAW1Y7R1"/>
<dbReference type="EMBL" id="JBEDUW010000002">
    <property type="protein sequence ID" value="KAK9943787.1"/>
    <property type="molecule type" value="Genomic_DNA"/>
</dbReference>
<dbReference type="Pfam" id="PF16900">
    <property type="entry name" value="REPA_OB_2"/>
    <property type="match status" value="1"/>
</dbReference>
<evidence type="ECO:0000313" key="5">
    <source>
        <dbReference type="Proteomes" id="UP001457282"/>
    </source>
</evidence>
<dbReference type="PANTHER" id="PTHR47165">
    <property type="entry name" value="OS03G0429900 PROTEIN"/>
    <property type="match status" value="1"/>
</dbReference>
<sequence>MNIVPIRDLEPRQSGIKIRVRVCRIWRPKIVKSDGKFDGLHCIVVDAMGDAIEASVQEVDYDLVAPKIEAGCLYDITRFNTGIGKSSYQIVPHCAQLKFNARTIFSKLSNVHPVIQRHRFYLLDYNSLSSRIDDVSILTDVLGHICAIQPLQDKILNDSRIEKMCEIYIENLRKKEIKVTLWGDTAASFNFKALEESTTATFVVFTSLKVKDYNGDPVLNSTLSTLTFINPDILELQAYKSMFSDSTNIVRKLPFQQLSK</sequence>
<comment type="caution">
    <text evidence="4">The sequence shown here is derived from an EMBL/GenBank/DDBJ whole genome shotgun (WGS) entry which is preliminary data.</text>
</comment>
<feature type="domain" description="Replication protein A 70 kDa DNA-binding subunit B/D first OB fold" evidence="2">
    <location>
        <begin position="5"/>
        <end position="106"/>
    </location>
</feature>
<organism evidence="4 5">
    <name type="scientific">Rubus argutus</name>
    <name type="common">Southern blackberry</name>
    <dbReference type="NCBI Taxonomy" id="59490"/>
    <lineage>
        <taxon>Eukaryota</taxon>
        <taxon>Viridiplantae</taxon>
        <taxon>Streptophyta</taxon>
        <taxon>Embryophyta</taxon>
        <taxon>Tracheophyta</taxon>
        <taxon>Spermatophyta</taxon>
        <taxon>Magnoliopsida</taxon>
        <taxon>eudicotyledons</taxon>
        <taxon>Gunneridae</taxon>
        <taxon>Pentapetalae</taxon>
        <taxon>rosids</taxon>
        <taxon>fabids</taxon>
        <taxon>Rosales</taxon>
        <taxon>Rosaceae</taxon>
        <taxon>Rosoideae</taxon>
        <taxon>Rosoideae incertae sedis</taxon>
        <taxon>Rubus</taxon>
    </lineage>
</organism>
<feature type="domain" description="Replication protein A OB" evidence="3">
    <location>
        <begin position="138"/>
        <end position="224"/>
    </location>
</feature>
<evidence type="ECO:0000259" key="3">
    <source>
        <dbReference type="Pfam" id="PF16900"/>
    </source>
</evidence>
<dbReference type="CDD" id="cd04481">
    <property type="entry name" value="RPA1_DBD_B_like"/>
    <property type="match status" value="1"/>
</dbReference>
<dbReference type="InterPro" id="IPR031657">
    <property type="entry name" value="REPA_OB_2"/>
</dbReference>
<dbReference type="Gene3D" id="2.40.50.140">
    <property type="entry name" value="Nucleic acid-binding proteins"/>
    <property type="match status" value="2"/>
</dbReference>